<name>A0A9P9AU47_9HYPO</name>
<gene>
    <name evidence="11" type="ORF">B0T10DRAFT_571067</name>
</gene>
<keyword evidence="12" id="KW-1185">Reference proteome</keyword>
<keyword evidence="8 10" id="KW-0472">Membrane</keyword>
<dbReference type="InterPro" id="IPR004648">
    <property type="entry name" value="Oligpept_transpt"/>
</dbReference>
<feature type="region of interest" description="Disordered" evidence="9">
    <location>
        <begin position="1"/>
        <end position="27"/>
    </location>
</feature>
<feature type="transmembrane region" description="Helical" evidence="10">
    <location>
        <begin position="342"/>
        <end position="362"/>
    </location>
</feature>
<keyword evidence="7 10" id="KW-1133">Transmembrane helix</keyword>
<dbReference type="InterPro" id="IPR004813">
    <property type="entry name" value="OPT"/>
</dbReference>
<evidence type="ECO:0000256" key="5">
    <source>
        <dbReference type="ARBA" id="ARBA00022856"/>
    </source>
</evidence>
<accession>A0A9P9AU47</accession>
<dbReference type="NCBIfam" id="TIGR00728">
    <property type="entry name" value="OPT_sfam"/>
    <property type="match status" value="1"/>
</dbReference>
<dbReference type="GO" id="GO:0016020">
    <property type="term" value="C:membrane"/>
    <property type="evidence" value="ECO:0007669"/>
    <property type="project" value="UniProtKB-SubCell"/>
</dbReference>
<comment type="subcellular location">
    <subcellularLocation>
        <location evidence="1">Membrane</location>
        <topology evidence="1">Multi-pass membrane protein</topology>
    </subcellularLocation>
</comment>
<feature type="transmembrane region" description="Helical" evidence="10">
    <location>
        <begin position="127"/>
        <end position="147"/>
    </location>
</feature>
<feature type="transmembrane region" description="Helical" evidence="10">
    <location>
        <begin position="630"/>
        <end position="650"/>
    </location>
</feature>
<dbReference type="AlphaFoldDB" id="A0A9P9AU47"/>
<evidence type="ECO:0000256" key="6">
    <source>
        <dbReference type="ARBA" id="ARBA00022927"/>
    </source>
</evidence>
<evidence type="ECO:0000256" key="3">
    <source>
        <dbReference type="ARBA" id="ARBA00022448"/>
    </source>
</evidence>
<keyword evidence="3" id="KW-0813">Transport</keyword>
<evidence type="ECO:0000313" key="11">
    <source>
        <dbReference type="EMBL" id="KAH6900541.1"/>
    </source>
</evidence>
<dbReference type="OrthoDB" id="9986677at2759"/>
<feature type="compositionally biased region" description="Basic and acidic residues" evidence="9">
    <location>
        <begin position="12"/>
        <end position="27"/>
    </location>
</feature>
<proteinExistence type="inferred from homology"/>
<evidence type="ECO:0000256" key="1">
    <source>
        <dbReference type="ARBA" id="ARBA00004141"/>
    </source>
</evidence>
<evidence type="ECO:0000256" key="4">
    <source>
        <dbReference type="ARBA" id="ARBA00022692"/>
    </source>
</evidence>
<evidence type="ECO:0000256" key="7">
    <source>
        <dbReference type="ARBA" id="ARBA00022989"/>
    </source>
</evidence>
<feature type="transmembrane region" description="Helical" evidence="10">
    <location>
        <begin position="662"/>
        <end position="684"/>
    </location>
</feature>
<feature type="transmembrane region" description="Helical" evidence="10">
    <location>
        <begin position="520"/>
        <end position="542"/>
    </location>
</feature>
<feature type="transmembrane region" description="Helical" evidence="10">
    <location>
        <begin position="696"/>
        <end position="717"/>
    </location>
</feature>
<evidence type="ECO:0000256" key="10">
    <source>
        <dbReference type="SAM" id="Phobius"/>
    </source>
</evidence>
<feature type="transmembrane region" description="Helical" evidence="10">
    <location>
        <begin position="448"/>
        <end position="474"/>
    </location>
</feature>
<dbReference type="Proteomes" id="UP000777438">
    <property type="component" value="Unassembled WGS sequence"/>
</dbReference>
<dbReference type="EMBL" id="JAGPYM010000001">
    <property type="protein sequence ID" value="KAH6900541.1"/>
    <property type="molecule type" value="Genomic_DNA"/>
</dbReference>
<dbReference type="Pfam" id="PF03169">
    <property type="entry name" value="OPT"/>
    <property type="match status" value="1"/>
</dbReference>
<feature type="transmembrane region" description="Helical" evidence="10">
    <location>
        <begin position="374"/>
        <end position="400"/>
    </location>
</feature>
<feature type="transmembrane region" description="Helical" evidence="10">
    <location>
        <begin position="774"/>
        <end position="797"/>
    </location>
</feature>
<evidence type="ECO:0000313" key="12">
    <source>
        <dbReference type="Proteomes" id="UP000777438"/>
    </source>
</evidence>
<keyword evidence="4 10" id="KW-0812">Transmembrane</keyword>
<comment type="similarity">
    <text evidence="2">Belongs to the oligopeptide OPT transporter family.</text>
</comment>
<dbReference type="PANTHER" id="PTHR22601">
    <property type="entry name" value="ISP4 LIKE PROTEIN"/>
    <property type="match status" value="1"/>
</dbReference>
<evidence type="ECO:0000256" key="2">
    <source>
        <dbReference type="ARBA" id="ARBA00008807"/>
    </source>
</evidence>
<feature type="transmembrane region" description="Helical" evidence="10">
    <location>
        <begin position="738"/>
        <end position="762"/>
    </location>
</feature>
<feature type="transmembrane region" description="Helical" evidence="10">
    <location>
        <begin position="548"/>
        <end position="569"/>
    </location>
</feature>
<protein>
    <submittedName>
        <fullName evidence="11">OPT oligopeptide transporter protein-domain-containing protein</fullName>
    </submittedName>
</protein>
<dbReference type="NCBIfam" id="TIGR00727">
    <property type="entry name" value="ISP4_OPT"/>
    <property type="match status" value="1"/>
</dbReference>
<sequence length="841" mass="95587">MAEVIQKAKLPGRSDQDREKQHDLDVTHDDLLEAKEIAEKLTLEETRKMMTQVHALHKWDPNFPLSIIEKIELFIGNEDVFKHPEKHQKLIEEIKIEAALITNNSPYAEVRAVVDNHDDPSMPCSTIRAWAIGIVFSVAISFINAFFDIRQPNIYVSSNVPQLLAYPVGKLFEKLLPDVGFTLCGVRHSLNPGPFNKKEHMLITIMSTVSKDVPYTNYIIWIQYLPIYFNQPWAISFGYQITIALSTNFIGYGLAGLCRRFLVYPSYCVWPASLVTIALNTAFHNDGNIPVAGPFRKLWQWSRLKFFAFAFALMFFYFWVPNYLFAALSFFSWMTWIAPTNVNLSLITGGLTGMALNPLPTWDWNILTTYVDPLMVPFFSTLNFFVGGFVTFFIVVAIYYTNTYNTAYLPINSNRVWDHFAHHYNVSAILDERGILDGSKYEAYSPPFLSAACIVLYTFFFAVYTSTVTYGILYHHREIAIGFRDLVNSMRPSKKHQVEAGQVLDVHNRLMESYREVPEWWYLAVLVMAVVLGVVGIAQWPTYTTPAVVLYGIVLCLIFVVPVGIIRAMTGVEVTLNVLAEFIGGSWVEGNALAMCFFKTYGFVCCSQALSFSNDLKLAHYLKIPPRFTFWAQMVPTVVSTFVCVAIVQYQVNLKDVCTEKAAYRFFCPGINTFFMAAVLWGTVGPKKMWGIRGQYVETLVGFPLGVIVTVILWWLGRKYPKNRLLRNAHPVVIFNGGLIWAPYNFSYVWPAVPIGWFSWVYMKSRYLGLWSKYNYVLSAAFSAGIAISALVTFFALQYRGIEVSWWGNNAPFEGCDGTGSCALKRLANGEDFGPRFGNFH</sequence>
<keyword evidence="5" id="KW-0571">Peptide transport</keyword>
<keyword evidence="6" id="KW-0653">Protein transport</keyword>
<dbReference type="GO" id="GO:0015031">
    <property type="term" value="P:protein transport"/>
    <property type="evidence" value="ECO:0007669"/>
    <property type="project" value="UniProtKB-KW"/>
</dbReference>
<evidence type="ECO:0000256" key="8">
    <source>
        <dbReference type="ARBA" id="ARBA00023136"/>
    </source>
</evidence>
<reference evidence="11 12" key="1">
    <citation type="journal article" date="2021" name="Nat. Commun.">
        <title>Genetic determinants of endophytism in the Arabidopsis root mycobiome.</title>
        <authorList>
            <person name="Mesny F."/>
            <person name="Miyauchi S."/>
            <person name="Thiergart T."/>
            <person name="Pickel B."/>
            <person name="Atanasova L."/>
            <person name="Karlsson M."/>
            <person name="Huettel B."/>
            <person name="Barry K.W."/>
            <person name="Haridas S."/>
            <person name="Chen C."/>
            <person name="Bauer D."/>
            <person name="Andreopoulos W."/>
            <person name="Pangilinan J."/>
            <person name="LaButti K."/>
            <person name="Riley R."/>
            <person name="Lipzen A."/>
            <person name="Clum A."/>
            <person name="Drula E."/>
            <person name="Henrissat B."/>
            <person name="Kohler A."/>
            <person name="Grigoriev I.V."/>
            <person name="Martin F.M."/>
            <person name="Hacquard S."/>
        </authorList>
    </citation>
    <scope>NUCLEOTIDE SEQUENCE [LARGE SCALE GENOMIC DNA]</scope>
    <source>
        <strain evidence="11 12">MPI-CAGE-CH-0241</strain>
    </source>
</reference>
<comment type="caution">
    <text evidence="11">The sequence shown here is derived from an EMBL/GenBank/DDBJ whole genome shotgun (WGS) entry which is preliminary data.</text>
</comment>
<evidence type="ECO:0000256" key="9">
    <source>
        <dbReference type="SAM" id="MobiDB-lite"/>
    </source>
</evidence>
<feature type="transmembrane region" description="Helical" evidence="10">
    <location>
        <begin position="306"/>
        <end position="336"/>
    </location>
</feature>
<organism evidence="11 12">
    <name type="scientific">Thelonectria olida</name>
    <dbReference type="NCBI Taxonomy" id="1576542"/>
    <lineage>
        <taxon>Eukaryota</taxon>
        <taxon>Fungi</taxon>
        <taxon>Dikarya</taxon>
        <taxon>Ascomycota</taxon>
        <taxon>Pezizomycotina</taxon>
        <taxon>Sordariomycetes</taxon>
        <taxon>Hypocreomycetidae</taxon>
        <taxon>Hypocreales</taxon>
        <taxon>Nectriaceae</taxon>
        <taxon>Thelonectria</taxon>
    </lineage>
</organism>
<dbReference type="GO" id="GO:0035673">
    <property type="term" value="F:oligopeptide transmembrane transporter activity"/>
    <property type="evidence" value="ECO:0007669"/>
    <property type="project" value="InterPro"/>
</dbReference>